<dbReference type="PATRIC" id="fig|1317121.7.peg.2795"/>
<dbReference type="Pfam" id="PF00027">
    <property type="entry name" value="cNMP_binding"/>
    <property type="match status" value="1"/>
</dbReference>
<dbReference type="PANTHER" id="PTHR24567">
    <property type="entry name" value="CRP FAMILY TRANSCRIPTIONAL REGULATORY PROTEIN"/>
    <property type="match status" value="1"/>
</dbReference>
<evidence type="ECO:0000313" key="7">
    <source>
        <dbReference type="Proteomes" id="UP000036938"/>
    </source>
</evidence>
<gene>
    <name evidence="6" type="ORF">ATO11_10595</name>
</gene>
<dbReference type="Pfam" id="PF13545">
    <property type="entry name" value="HTH_Crp_2"/>
    <property type="match status" value="1"/>
</dbReference>
<dbReference type="SMART" id="SM00419">
    <property type="entry name" value="HTH_CRP"/>
    <property type="match status" value="1"/>
</dbReference>
<evidence type="ECO:0000256" key="3">
    <source>
        <dbReference type="ARBA" id="ARBA00023163"/>
    </source>
</evidence>
<dbReference type="InterPro" id="IPR036390">
    <property type="entry name" value="WH_DNA-bd_sf"/>
</dbReference>
<name>A0A0L1JPF3_9RHOB</name>
<evidence type="ECO:0000259" key="5">
    <source>
        <dbReference type="PROSITE" id="PS51063"/>
    </source>
</evidence>
<dbReference type="InterPro" id="IPR000595">
    <property type="entry name" value="cNMP-bd_dom"/>
</dbReference>
<evidence type="ECO:0000256" key="1">
    <source>
        <dbReference type="ARBA" id="ARBA00023015"/>
    </source>
</evidence>
<dbReference type="OrthoDB" id="3525895at2"/>
<dbReference type="InterPro" id="IPR012318">
    <property type="entry name" value="HTH_CRP"/>
</dbReference>
<keyword evidence="7" id="KW-1185">Reference proteome</keyword>
<keyword evidence="3" id="KW-0804">Transcription</keyword>
<dbReference type="GO" id="GO:0003700">
    <property type="term" value="F:DNA-binding transcription factor activity"/>
    <property type="evidence" value="ECO:0007669"/>
    <property type="project" value="TreeGrafter"/>
</dbReference>
<keyword evidence="1" id="KW-0805">Transcription regulation</keyword>
<dbReference type="EMBL" id="AQQZ01000004">
    <property type="protein sequence ID" value="KNG93644.1"/>
    <property type="molecule type" value="Genomic_DNA"/>
</dbReference>
<evidence type="ECO:0000313" key="6">
    <source>
        <dbReference type="EMBL" id="KNG93644.1"/>
    </source>
</evidence>
<evidence type="ECO:0000259" key="4">
    <source>
        <dbReference type="PROSITE" id="PS50042"/>
    </source>
</evidence>
<dbReference type="SUPFAM" id="SSF46785">
    <property type="entry name" value="Winged helix' DNA-binding domain"/>
    <property type="match status" value="1"/>
</dbReference>
<dbReference type="Gene3D" id="2.60.120.10">
    <property type="entry name" value="Jelly Rolls"/>
    <property type="match status" value="1"/>
</dbReference>
<dbReference type="CDD" id="cd00038">
    <property type="entry name" value="CAP_ED"/>
    <property type="match status" value="1"/>
</dbReference>
<comment type="caution">
    <text evidence="6">The sequence shown here is derived from an EMBL/GenBank/DDBJ whole genome shotgun (WGS) entry which is preliminary data.</text>
</comment>
<dbReference type="PROSITE" id="PS50042">
    <property type="entry name" value="CNMP_BINDING_3"/>
    <property type="match status" value="1"/>
</dbReference>
<dbReference type="SUPFAM" id="SSF51206">
    <property type="entry name" value="cAMP-binding domain-like"/>
    <property type="match status" value="1"/>
</dbReference>
<dbReference type="Proteomes" id="UP000036938">
    <property type="component" value="Unassembled WGS sequence"/>
</dbReference>
<dbReference type="InterPro" id="IPR018490">
    <property type="entry name" value="cNMP-bd_dom_sf"/>
</dbReference>
<organism evidence="6 7">
    <name type="scientific">Pseudaestuariivita atlantica</name>
    <dbReference type="NCBI Taxonomy" id="1317121"/>
    <lineage>
        <taxon>Bacteria</taxon>
        <taxon>Pseudomonadati</taxon>
        <taxon>Pseudomonadota</taxon>
        <taxon>Alphaproteobacteria</taxon>
        <taxon>Rhodobacterales</taxon>
        <taxon>Paracoccaceae</taxon>
        <taxon>Pseudaestuariivita</taxon>
    </lineage>
</organism>
<dbReference type="InterPro" id="IPR036388">
    <property type="entry name" value="WH-like_DNA-bd_sf"/>
</dbReference>
<dbReference type="PROSITE" id="PS51063">
    <property type="entry name" value="HTH_CRP_2"/>
    <property type="match status" value="1"/>
</dbReference>
<dbReference type="InterPro" id="IPR014710">
    <property type="entry name" value="RmlC-like_jellyroll"/>
</dbReference>
<feature type="domain" description="HTH crp-type" evidence="5">
    <location>
        <begin position="154"/>
        <end position="227"/>
    </location>
</feature>
<protein>
    <submittedName>
        <fullName evidence="6">Crp/Fnr family transcriptional regulator</fullName>
    </submittedName>
</protein>
<evidence type="ECO:0000256" key="2">
    <source>
        <dbReference type="ARBA" id="ARBA00023125"/>
    </source>
</evidence>
<dbReference type="GO" id="GO:0005829">
    <property type="term" value="C:cytosol"/>
    <property type="evidence" value="ECO:0007669"/>
    <property type="project" value="TreeGrafter"/>
</dbReference>
<accession>A0A0L1JPF3</accession>
<dbReference type="InterPro" id="IPR050397">
    <property type="entry name" value="Env_Response_Regulators"/>
</dbReference>
<dbReference type="GO" id="GO:0003677">
    <property type="term" value="F:DNA binding"/>
    <property type="evidence" value="ECO:0007669"/>
    <property type="project" value="UniProtKB-KW"/>
</dbReference>
<sequence length="239" mass="27013">MSPRRTLPRLDESLLTHLPPFSKLDRRQIRTILDQATSRRYDKGVAIFDEGAPAERFFMLLDGYVRVVRVTMTGEQVTVLHIPAGQLLGIARAIGRDRYPATAMTATESIVLSWPTRLWDTFVAEYDGFATQTYKTVGDRLGEVHNRVVEMATQQVEQRVANALLRLINQTGRKVADGIEIDFPITRQDLSELTATTLHTASRLLSAWEKQGLVESKRRRIKVLDPHALVLLSQPKPDL</sequence>
<dbReference type="SMART" id="SM00100">
    <property type="entry name" value="cNMP"/>
    <property type="match status" value="1"/>
</dbReference>
<proteinExistence type="predicted"/>
<reference evidence="6 7" key="1">
    <citation type="journal article" date="2015" name="Int. J. Syst. Evol. Microbiol.">
        <title>Aestuariivita atlantica sp. nov., isolated from deep sea sediment of the Atlantic Ocean.</title>
        <authorList>
            <person name="Li G."/>
            <person name="Lai Q."/>
            <person name="Du Y."/>
            <person name="Liu X."/>
            <person name="Sun F."/>
            <person name="Shao Z."/>
        </authorList>
    </citation>
    <scope>NUCLEOTIDE SEQUENCE [LARGE SCALE GENOMIC DNA]</scope>
    <source>
        <strain evidence="6 7">22II-S11-z3</strain>
    </source>
</reference>
<keyword evidence="2" id="KW-0238">DNA-binding</keyword>
<dbReference type="PANTHER" id="PTHR24567:SF28">
    <property type="entry name" value="LISTERIOLYSIN REGULATORY PROTEIN"/>
    <property type="match status" value="1"/>
</dbReference>
<dbReference type="AlphaFoldDB" id="A0A0L1JPF3"/>
<dbReference type="Gene3D" id="1.10.10.10">
    <property type="entry name" value="Winged helix-like DNA-binding domain superfamily/Winged helix DNA-binding domain"/>
    <property type="match status" value="1"/>
</dbReference>
<dbReference type="CDD" id="cd00092">
    <property type="entry name" value="HTH_CRP"/>
    <property type="match status" value="1"/>
</dbReference>
<feature type="domain" description="Cyclic nucleotide-binding" evidence="4">
    <location>
        <begin position="20"/>
        <end position="89"/>
    </location>
</feature>
<dbReference type="STRING" id="1317121.ATO11_10595"/>